<comment type="caution">
    <text evidence="2">The sequence shown here is derived from an EMBL/GenBank/DDBJ whole genome shotgun (WGS) entry which is preliminary data.</text>
</comment>
<keyword evidence="1" id="KW-0812">Transmembrane</keyword>
<protein>
    <submittedName>
        <fullName evidence="2">Uncharacterized protein</fullName>
    </submittedName>
</protein>
<keyword evidence="3" id="KW-1185">Reference proteome</keyword>
<proteinExistence type="predicted"/>
<reference evidence="2 3" key="1">
    <citation type="submission" date="2016-05" db="EMBL/GenBank/DDBJ databases">
        <title>Comparative genomics of biotechnologically important yeasts.</title>
        <authorList>
            <consortium name="DOE Joint Genome Institute"/>
            <person name="Riley R."/>
            <person name="Haridas S."/>
            <person name="Wolfe K.H."/>
            <person name="Lopes M.R."/>
            <person name="Hittinger C.T."/>
            <person name="Goker M."/>
            <person name="Salamov A."/>
            <person name="Wisecaver J."/>
            <person name="Long T.M."/>
            <person name="Aerts A.L."/>
            <person name="Barry K."/>
            <person name="Choi C."/>
            <person name="Clum A."/>
            <person name="Coughlan A.Y."/>
            <person name="Deshpande S."/>
            <person name="Douglass A.P."/>
            <person name="Hanson S.J."/>
            <person name="Klenk H.-P."/>
            <person name="LaButti K."/>
            <person name="Lapidus A."/>
            <person name="Lindquist E."/>
            <person name="Lipzen A."/>
            <person name="Meier-kolthoff J.P."/>
            <person name="Ohm R.A."/>
            <person name="Otillar R.P."/>
            <person name="Pangilinan J."/>
            <person name="Peng Y."/>
            <person name="Rokas A."/>
            <person name="Rosa C.A."/>
            <person name="Scheuner C."/>
            <person name="Sibirny A.A."/>
            <person name="Slot J.C."/>
            <person name="Stielow J.B."/>
            <person name="Sun H."/>
            <person name="Kurtzman C.P."/>
            <person name="Blackwell M."/>
            <person name="Grigoriev I.V."/>
            <person name="Jeffries T.W."/>
        </authorList>
    </citation>
    <scope>NUCLEOTIDE SEQUENCE [LARGE SCALE GENOMIC DNA]</scope>
    <source>
        <strain evidence="2 3">NRRL YB-4993</strain>
    </source>
</reference>
<dbReference type="EMBL" id="LXTC01000001">
    <property type="protein sequence ID" value="OBA22711.1"/>
    <property type="molecule type" value="Genomic_DNA"/>
</dbReference>
<feature type="transmembrane region" description="Helical" evidence="1">
    <location>
        <begin position="49"/>
        <end position="67"/>
    </location>
</feature>
<sequence length="101" mass="11967">MRQPKIGHTFKRAHPSRNSQPRLKNITEILTRLVHCPVARDFLPEFRCCLFQFRIFLVAPILPFPHFSHPLLAFRNSYFLAPFKLFLNSTLFCLFYIVCLT</sequence>
<dbReference type="RefSeq" id="XP_018713192.1">
    <property type="nucleotide sequence ID" value="XM_018859305.1"/>
</dbReference>
<dbReference type="AlphaFoldDB" id="A0A1A0HFD5"/>
<keyword evidence="1" id="KW-0472">Membrane</keyword>
<feature type="transmembrane region" description="Helical" evidence="1">
    <location>
        <begin position="79"/>
        <end position="99"/>
    </location>
</feature>
<evidence type="ECO:0000256" key="1">
    <source>
        <dbReference type="SAM" id="Phobius"/>
    </source>
</evidence>
<organism evidence="2 3">
    <name type="scientific">Metschnikowia bicuspidata var. bicuspidata NRRL YB-4993</name>
    <dbReference type="NCBI Taxonomy" id="869754"/>
    <lineage>
        <taxon>Eukaryota</taxon>
        <taxon>Fungi</taxon>
        <taxon>Dikarya</taxon>
        <taxon>Ascomycota</taxon>
        <taxon>Saccharomycotina</taxon>
        <taxon>Pichiomycetes</taxon>
        <taxon>Metschnikowiaceae</taxon>
        <taxon>Metschnikowia</taxon>
    </lineage>
</organism>
<keyword evidence="1" id="KW-1133">Transmembrane helix</keyword>
<dbReference type="Proteomes" id="UP000092555">
    <property type="component" value="Unassembled WGS sequence"/>
</dbReference>
<gene>
    <name evidence="2" type="ORF">METBIDRAFT_90587</name>
</gene>
<evidence type="ECO:0000313" key="2">
    <source>
        <dbReference type="EMBL" id="OBA22711.1"/>
    </source>
</evidence>
<evidence type="ECO:0000313" key="3">
    <source>
        <dbReference type="Proteomes" id="UP000092555"/>
    </source>
</evidence>
<accession>A0A1A0HFD5</accession>
<dbReference type="GeneID" id="30032280"/>
<name>A0A1A0HFD5_9ASCO</name>